<sequence>MPPVHAQISGSPALLWKSEGKAVAAILVIPGNPGICGYYEEYLEALHNALGRRCTILCLSLLGHQGSGPRPSGTSTAFGTRRCFFTVSDQIDAVLHAVDRLESLHEGRVPILLIGHSFGAYAAQRVFATQSHRIESVHYLFPALANIAQQPRAKRIQLLINPYGAVLLSWVAAFFALLPYFVVLSFVMLVTGMRGNAATITTNMIRSPNTVFNVLSMARDEMNVIRDFGPDTLRATAGAPARNQTVRAFWAPGNADSWAPTKARAYAEEQLHLEQVALSNELLKLPFRSSTLCRDMNHAFVLHRSKEMAEITAAFIATDLAARNARLMREVGV</sequence>
<evidence type="ECO:0000256" key="7">
    <source>
        <dbReference type="SAM" id="Phobius"/>
    </source>
</evidence>
<dbReference type="AlphaFoldDB" id="A0AAF0J513"/>
<keyword evidence="7" id="KW-0472">Membrane</keyword>
<keyword evidence="7" id="KW-0812">Transmembrane</keyword>
<comment type="catalytic activity">
    <reaction evidence="6">
        <text>a monoacylglycerol + H2O = glycerol + a fatty acid + H(+)</text>
        <dbReference type="Rhea" id="RHEA:15245"/>
        <dbReference type="ChEBI" id="CHEBI:15377"/>
        <dbReference type="ChEBI" id="CHEBI:15378"/>
        <dbReference type="ChEBI" id="CHEBI:17408"/>
        <dbReference type="ChEBI" id="CHEBI:17754"/>
        <dbReference type="ChEBI" id="CHEBI:28868"/>
    </reaction>
</comment>
<comment type="catalytic activity">
    <reaction evidence="5">
        <text>a diacylglycerol + H2O = a monoacylglycerol + a fatty acid + H(+)</text>
        <dbReference type="Rhea" id="RHEA:32731"/>
        <dbReference type="ChEBI" id="CHEBI:15377"/>
        <dbReference type="ChEBI" id="CHEBI:15378"/>
        <dbReference type="ChEBI" id="CHEBI:17408"/>
        <dbReference type="ChEBI" id="CHEBI:18035"/>
        <dbReference type="ChEBI" id="CHEBI:28868"/>
    </reaction>
</comment>
<dbReference type="SUPFAM" id="SSF53474">
    <property type="entry name" value="alpha/beta-Hydrolases"/>
    <property type="match status" value="1"/>
</dbReference>
<organism evidence="8 9">
    <name type="scientific">Malassezia cuniculi</name>
    <dbReference type="NCBI Taxonomy" id="948313"/>
    <lineage>
        <taxon>Eukaryota</taxon>
        <taxon>Fungi</taxon>
        <taxon>Dikarya</taxon>
        <taxon>Basidiomycota</taxon>
        <taxon>Ustilaginomycotina</taxon>
        <taxon>Malasseziomycetes</taxon>
        <taxon>Malasseziales</taxon>
        <taxon>Malasseziaceae</taxon>
        <taxon>Malassezia</taxon>
    </lineage>
</organism>
<evidence type="ECO:0000256" key="5">
    <source>
        <dbReference type="ARBA" id="ARBA00047591"/>
    </source>
</evidence>
<evidence type="ECO:0000256" key="1">
    <source>
        <dbReference type="ARBA" id="ARBA00004502"/>
    </source>
</evidence>
<keyword evidence="4" id="KW-0378">Hydrolase</keyword>
<protein>
    <submittedName>
        <fullName evidence="8">Uncharacterized protein</fullName>
    </submittedName>
</protein>
<dbReference type="GO" id="GO:0019915">
    <property type="term" value="P:lipid storage"/>
    <property type="evidence" value="ECO:0007669"/>
    <property type="project" value="InterPro"/>
</dbReference>
<evidence type="ECO:0000256" key="4">
    <source>
        <dbReference type="ARBA" id="ARBA00022801"/>
    </source>
</evidence>
<comment type="similarity">
    <text evidence="2">Belongs to the AB hydrolase superfamily. LDAH family.</text>
</comment>
<evidence type="ECO:0000256" key="3">
    <source>
        <dbReference type="ARBA" id="ARBA00022677"/>
    </source>
</evidence>
<comment type="subcellular location">
    <subcellularLocation>
        <location evidence="1">Lipid droplet</location>
    </subcellularLocation>
</comment>
<proteinExistence type="inferred from homology"/>
<keyword evidence="3" id="KW-0551">Lipid droplet</keyword>
<name>A0AAF0J513_9BASI</name>
<feature type="transmembrane region" description="Helical" evidence="7">
    <location>
        <begin position="167"/>
        <end position="190"/>
    </location>
</feature>
<gene>
    <name evidence="8" type="ORF">MCUN1_000398</name>
</gene>
<dbReference type="PANTHER" id="PTHR13390">
    <property type="entry name" value="LIPASE"/>
    <property type="match status" value="1"/>
</dbReference>
<dbReference type="Gene3D" id="3.40.50.1820">
    <property type="entry name" value="alpha/beta hydrolase"/>
    <property type="match status" value="1"/>
</dbReference>
<dbReference type="InterPro" id="IPR029058">
    <property type="entry name" value="AB_hydrolase_fold"/>
</dbReference>
<dbReference type="GO" id="GO:0016298">
    <property type="term" value="F:lipase activity"/>
    <property type="evidence" value="ECO:0007669"/>
    <property type="project" value="InterPro"/>
</dbReference>
<evidence type="ECO:0000256" key="2">
    <source>
        <dbReference type="ARBA" id="ARBA00008300"/>
    </source>
</evidence>
<dbReference type="GO" id="GO:0005811">
    <property type="term" value="C:lipid droplet"/>
    <property type="evidence" value="ECO:0007669"/>
    <property type="project" value="UniProtKB-SubCell"/>
</dbReference>
<dbReference type="EMBL" id="CP119877">
    <property type="protein sequence ID" value="WFD33585.1"/>
    <property type="molecule type" value="Genomic_DNA"/>
</dbReference>
<dbReference type="InterPro" id="IPR019363">
    <property type="entry name" value="LDAH"/>
</dbReference>
<accession>A0AAF0J513</accession>
<keyword evidence="7" id="KW-1133">Transmembrane helix</keyword>
<evidence type="ECO:0000256" key="6">
    <source>
        <dbReference type="ARBA" id="ARBA00048461"/>
    </source>
</evidence>
<dbReference type="Proteomes" id="UP001219933">
    <property type="component" value="Chromosome 1"/>
</dbReference>
<reference evidence="8" key="1">
    <citation type="submission" date="2023-03" db="EMBL/GenBank/DDBJ databases">
        <title>Mating type loci evolution in Malassezia.</title>
        <authorList>
            <person name="Coelho M.A."/>
        </authorList>
    </citation>
    <scope>NUCLEOTIDE SEQUENCE</scope>
    <source>
        <strain evidence="8">CBS 11721</strain>
    </source>
</reference>
<keyword evidence="9" id="KW-1185">Reference proteome</keyword>
<evidence type="ECO:0000313" key="9">
    <source>
        <dbReference type="Proteomes" id="UP001219933"/>
    </source>
</evidence>
<dbReference type="PANTHER" id="PTHR13390:SF0">
    <property type="entry name" value="LIPID DROPLET-ASSOCIATED HYDROLASE"/>
    <property type="match status" value="1"/>
</dbReference>
<dbReference type="Pfam" id="PF10230">
    <property type="entry name" value="LIDHydrolase"/>
    <property type="match status" value="1"/>
</dbReference>
<evidence type="ECO:0000313" key="8">
    <source>
        <dbReference type="EMBL" id="WFD33585.1"/>
    </source>
</evidence>